<gene>
    <name evidence="1" type="ORF">COMA1_30222</name>
</gene>
<dbReference type="AlphaFoldDB" id="A0A0S4LGK8"/>
<dbReference type="EMBL" id="CZQA01000009">
    <property type="protein sequence ID" value="CUS36748.1"/>
    <property type="molecule type" value="Genomic_DNA"/>
</dbReference>
<proteinExistence type="predicted"/>
<evidence type="ECO:0000313" key="1">
    <source>
        <dbReference type="EMBL" id="CUS36748.1"/>
    </source>
</evidence>
<name>A0A0S4LGK8_9BACT</name>
<keyword evidence="2" id="KW-1185">Reference proteome</keyword>
<dbReference type="STRING" id="1742972.COMA1_30222"/>
<organism evidence="1 2">
    <name type="scientific">Candidatus Nitrospira nitrosa</name>
    <dbReference type="NCBI Taxonomy" id="1742972"/>
    <lineage>
        <taxon>Bacteria</taxon>
        <taxon>Pseudomonadati</taxon>
        <taxon>Nitrospirota</taxon>
        <taxon>Nitrospiria</taxon>
        <taxon>Nitrospirales</taxon>
        <taxon>Nitrospiraceae</taxon>
        <taxon>Nitrospira</taxon>
    </lineage>
</organism>
<reference evidence="1 2" key="1">
    <citation type="submission" date="2015-10" db="EMBL/GenBank/DDBJ databases">
        <authorList>
            <person name="Gilbert D.G."/>
        </authorList>
    </citation>
    <scope>NUCLEOTIDE SEQUENCE [LARGE SCALE GENOMIC DNA]</scope>
    <source>
        <strain evidence="1">COMA1</strain>
    </source>
</reference>
<protein>
    <submittedName>
        <fullName evidence="1">Uncharacterized protein</fullName>
    </submittedName>
</protein>
<sequence length="38" mass="4072">MSDVAFVVGSRILNDPDGIPTALRAFHRTMRELGPSSG</sequence>
<evidence type="ECO:0000313" key="2">
    <source>
        <dbReference type="Proteomes" id="UP000199032"/>
    </source>
</evidence>
<dbReference type="Proteomes" id="UP000199032">
    <property type="component" value="Unassembled WGS sequence"/>
</dbReference>
<accession>A0A0S4LGK8</accession>